<organism evidence="7 8">
    <name type="scientific">Anaerobacillus arseniciselenatis</name>
    <dbReference type="NCBI Taxonomy" id="85682"/>
    <lineage>
        <taxon>Bacteria</taxon>
        <taxon>Bacillati</taxon>
        <taxon>Bacillota</taxon>
        <taxon>Bacilli</taxon>
        <taxon>Bacillales</taxon>
        <taxon>Bacillaceae</taxon>
        <taxon>Anaerobacillus</taxon>
    </lineage>
</organism>
<evidence type="ECO:0000256" key="1">
    <source>
        <dbReference type="ARBA" id="ARBA00010641"/>
    </source>
</evidence>
<dbReference type="Gene3D" id="1.10.10.10">
    <property type="entry name" value="Winged helix-like DNA-binding domain superfamily/Winged helix DNA-binding domain"/>
    <property type="match status" value="1"/>
</dbReference>
<keyword evidence="2" id="KW-0805">Transcription regulation</keyword>
<protein>
    <submittedName>
        <fullName evidence="7">RNA polymerase subunit sigma-24</fullName>
    </submittedName>
</protein>
<dbReference type="AlphaFoldDB" id="A0A1S2LID9"/>
<dbReference type="PANTHER" id="PTHR43133:SF51">
    <property type="entry name" value="RNA POLYMERASE SIGMA FACTOR"/>
    <property type="match status" value="1"/>
</dbReference>
<proteinExistence type="inferred from homology"/>
<feature type="domain" description="RNA polymerase sigma factor 70 region 4 type 2" evidence="6">
    <location>
        <begin position="112"/>
        <end position="164"/>
    </location>
</feature>
<evidence type="ECO:0000313" key="7">
    <source>
        <dbReference type="EMBL" id="OIJ12282.1"/>
    </source>
</evidence>
<sequence length="174" mass="20626">MEKELINKVKNGDRQAFKQLYDLHFDYAMRVATAVTKNQNTASDVVQETFIRVYKNIGDFDCDKAFKPWFYRILINECNRYLKKQAKVIPMEIDDKVKLEPQIDAHHFEEYEDLYDAIQSLDDTQRIPIVLKYLNDFTEMDIALALELNINTVKSRLFKGKRKLKELLLKIREA</sequence>
<dbReference type="OrthoDB" id="9785675at2"/>
<evidence type="ECO:0000256" key="2">
    <source>
        <dbReference type="ARBA" id="ARBA00023015"/>
    </source>
</evidence>
<dbReference type="Pfam" id="PF08281">
    <property type="entry name" value="Sigma70_r4_2"/>
    <property type="match status" value="1"/>
</dbReference>
<dbReference type="GO" id="GO:0006352">
    <property type="term" value="P:DNA-templated transcription initiation"/>
    <property type="evidence" value="ECO:0007669"/>
    <property type="project" value="InterPro"/>
</dbReference>
<reference evidence="7 8" key="1">
    <citation type="submission" date="2016-10" db="EMBL/GenBank/DDBJ databases">
        <title>Draft genome sequences of four alkaliphilic bacteria belonging to the Anaerobacillus genus.</title>
        <authorList>
            <person name="Bassil N.M."/>
            <person name="Lloyd J.R."/>
        </authorList>
    </citation>
    <scope>NUCLEOTIDE SEQUENCE [LARGE SCALE GENOMIC DNA]</scope>
    <source>
        <strain evidence="7 8">DSM 15340</strain>
    </source>
</reference>
<dbReference type="InterPro" id="IPR039425">
    <property type="entry name" value="RNA_pol_sigma-70-like"/>
</dbReference>
<keyword evidence="8" id="KW-1185">Reference proteome</keyword>
<dbReference type="InterPro" id="IPR036388">
    <property type="entry name" value="WH-like_DNA-bd_sf"/>
</dbReference>
<comment type="caution">
    <text evidence="7">The sequence shown here is derived from an EMBL/GenBank/DDBJ whole genome shotgun (WGS) entry which is preliminary data.</text>
</comment>
<dbReference type="InterPro" id="IPR013325">
    <property type="entry name" value="RNA_pol_sigma_r2"/>
</dbReference>
<dbReference type="PANTHER" id="PTHR43133">
    <property type="entry name" value="RNA POLYMERASE ECF-TYPE SIGMA FACTO"/>
    <property type="match status" value="1"/>
</dbReference>
<dbReference type="InterPro" id="IPR014284">
    <property type="entry name" value="RNA_pol_sigma-70_dom"/>
</dbReference>
<gene>
    <name evidence="7" type="ORF">BKP35_10780</name>
</gene>
<dbReference type="RefSeq" id="WP_071313361.1">
    <property type="nucleotide sequence ID" value="NZ_MLQQ01000021.1"/>
</dbReference>
<dbReference type="GO" id="GO:0016987">
    <property type="term" value="F:sigma factor activity"/>
    <property type="evidence" value="ECO:0007669"/>
    <property type="project" value="UniProtKB-KW"/>
</dbReference>
<evidence type="ECO:0000256" key="4">
    <source>
        <dbReference type="ARBA" id="ARBA00023163"/>
    </source>
</evidence>
<dbReference type="InterPro" id="IPR013249">
    <property type="entry name" value="RNA_pol_sigma70_r4_t2"/>
</dbReference>
<dbReference type="InterPro" id="IPR007627">
    <property type="entry name" value="RNA_pol_sigma70_r2"/>
</dbReference>
<name>A0A1S2LID9_9BACI</name>
<evidence type="ECO:0000313" key="8">
    <source>
        <dbReference type="Proteomes" id="UP000180098"/>
    </source>
</evidence>
<dbReference type="GO" id="GO:0003677">
    <property type="term" value="F:DNA binding"/>
    <property type="evidence" value="ECO:0007669"/>
    <property type="project" value="InterPro"/>
</dbReference>
<dbReference type="InterPro" id="IPR013324">
    <property type="entry name" value="RNA_pol_sigma_r3/r4-like"/>
</dbReference>
<dbReference type="NCBIfam" id="TIGR02937">
    <property type="entry name" value="sigma70-ECF"/>
    <property type="match status" value="1"/>
</dbReference>
<dbReference type="SUPFAM" id="SSF88946">
    <property type="entry name" value="Sigma2 domain of RNA polymerase sigma factors"/>
    <property type="match status" value="1"/>
</dbReference>
<evidence type="ECO:0000259" key="6">
    <source>
        <dbReference type="Pfam" id="PF08281"/>
    </source>
</evidence>
<comment type="similarity">
    <text evidence="1">Belongs to the sigma-70 factor family. ECF subfamily.</text>
</comment>
<dbReference type="Gene3D" id="1.10.1740.10">
    <property type="match status" value="1"/>
</dbReference>
<dbReference type="Proteomes" id="UP000180098">
    <property type="component" value="Unassembled WGS sequence"/>
</dbReference>
<feature type="domain" description="RNA polymerase sigma-70 region 2" evidence="5">
    <location>
        <begin position="20"/>
        <end position="87"/>
    </location>
</feature>
<keyword evidence="4" id="KW-0804">Transcription</keyword>
<dbReference type="Pfam" id="PF04542">
    <property type="entry name" value="Sigma70_r2"/>
    <property type="match status" value="1"/>
</dbReference>
<accession>A0A1S2LID9</accession>
<keyword evidence="3" id="KW-0731">Sigma factor</keyword>
<dbReference type="EMBL" id="MLQQ01000021">
    <property type="protein sequence ID" value="OIJ12282.1"/>
    <property type="molecule type" value="Genomic_DNA"/>
</dbReference>
<dbReference type="SUPFAM" id="SSF88659">
    <property type="entry name" value="Sigma3 and sigma4 domains of RNA polymerase sigma factors"/>
    <property type="match status" value="1"/>
</dbReference>
<evidence type="ECO:0000256" key="3">
    <source>
        <dbReference type="ARBA" id="ARBA00023082"/>
    </source>
</evidence>
<evidence type="ECO:0000259" key="5">
    <source>
        <dbReference type="Pfam" id="PF04542"/>
    </source>
</evidence>